<dbReference type="PIRSF" id="PIRSF014972">
    <property type="entry name" value="FlK"/>
    <property type="match status" value="1"/>
</dbReference>
<dbReference type="Gene3D" id="3.10.129.10">
    <property type="entry name" value="Hotdog Thioesterase"/>
    <property type="match status" value="1"/>
</dbReference>
<feature type="active site" evidence="1">
    <location>
        <position position="75"/>
    </location>
</feature>
<evidence type="ECO:0000256" key="2">
    <source>
        <dbReference type="PIRSR" id="PIRSR014972-2"/>
    </source>
</evidence>
<keyword evidence="5" id="KW-1185">Reference proteome</keyword>
<feature type="active site" evidence="1">
    <location>
        <position position="41"/>
    </location>
</feature>
<dbReference type="SUPFAM" id="SSF54637">
    <property type="entry name" value="Thioesterase/thiol ester dehydrase-isomerase"/>
    <property type="match status" value="1"/>
</dbReference>
<dbReference type="AlphaFoldDB" id="A0A2T5J3N9"/>
<sequence length="138" mass="14649">MNHNDNMPLPTARATMYVTDADTAKAIAVDAYDDFPAVLATAKMVALMELAAARCLQPILAVGELSVGVGVDIQHIAATPTHVEVEAVATYVGREGKLYRFTIEAFDAGGKIGTGTHTRAIISTERLLAGAQQRVRPN</sequence>
<protein>
    <submittedName>
        <fullName evidence="4">Putative thioesterase</fullName>
    </submittedName>
</protein>
<dbReference type="InterPro" id="IPR054485">
    <property type="entry name" value="FlK-like_dom"/>
</dbReference>
<dbReference type="PANTHER" id="PTHR36934:SF1">
    <property type="entry name" value="THIOESTERASE DOMAIN-CONTAINING PROTEIN"/>
    <property type="match status" value="1"/>
</dbReference>
<proteinExistence type="predicted"/>
<evidence type="ECO:0000259" key="3">
    <source>
        <dbReference type="Pfam" id="PF22636"/>
    </source>
</evidence>
<feature type="binding site" evidence="2">
    <location>
        <position position="119"/>
    </location>
    <ligand>
        <name>substrate</name>
    </ligand>
</feature>
<dbReference type="PANTHER" id="PTHR36934">
    <property type="entry name" value="BLR0278 PROTEIN"/>
    <property type="match status" value="1"/>
</dbReference>
<feature type="active site" evidence="1">
    <location>
        <position position="49"/>
    </location>
</feature>
<accession>A0A2T5J3N9</accession>
<feature type="domain" description="Fluoroacetyl-CoA-specific thioesterase-like" evidence="3">
    <location>
        <begin position="18"/>
        <end position="125"/>
    </location>
</feature>
<dbReference type="Proteomes" id="UP000244223">
    <property type="component" value="Unassembled WGS sequence"/>
</dbReference>
<dbReference type="InterPro" id="IPR025540">
    <property type="entry name" value="FlK"/>
</dbReference>
<feature type="binding site" evidence="2">
    <location>
        <position position="68"/>
    </location>
    <ligand>
        <name>substrate</name>
    </ligand>
</feature>
<evidence type="ECO:0000313" key="5">
    <source>
        <dbReference type="Proteomes" id="UP000244223"/>
    </source>
</evidence>
<dbReference type="Pfam" id="PF22636">
    <property type="entry name" value="FlK"/>
    <property type="match status" value="1"/>
</dbReference>
<comment type="caution">
    <text evidence="4">The sequence shown here is derived from an EMBL/GenBank/DDBJ whole genome shotgun (WGS) entry which is preliminary data.</text>
</comment>
<gene>
    <name evidence="4" type="ORF">C8N29_101293</name>
</gene>
<organism evidence="4 5">
    <name type="scientific">Agitococcus lubricus</name>
    <dbReference type="NCBI Taxonomy" id="1077255"/>
    <lineage>
        <taxon>Bacteria</taxon>
        <taxon>Pseudomonadati</taxon>
        <taxon>Pseudomonadota</taxon>
        <taxon>Gammaproteobacteria</taxon>
        <taxon>Moraxellales</taxon>
        <taxon>Moraxellaceae</taxon>
        <taxon>Agitococcus</taxon>
    </lineage>
</organism>
<reference evidence="4 5" key="1">
    <citation type="submission" date="2018-04" db="EMBL/GenBank/DDBJ databases">
        <title>Genomic Encyclopedia of Archaeal and Bacterial Type Strains, Phase II (KMG-II): from individual species to whole genera.</title>
        <authorList>
            <person name="Goeker M."/>
        </authorList>
    </citation>
    <scope>NUCLEOTIDE SEQUENCE [LARGE SCALE GENOMIC DNA]</scope>
    <source>
        <strain evidence="4 5">DSM 5822</strain>
    </source>
</reference>
<evidence type="ECO:0000313" key="4">
    <source>
        <dbReference type="EMBL" id="PTQ91220.1"/>
    </source>
</evidence>
<dbReference type="RefSeq" id="WP_204509250.1">
    <property type="nucleotide sequence ID" value="NZ_QAON01000001.1"/>
</dbReference>
<dbReference type="InterPro" id="IPR029069">
    <property type="entry name" value="HotDog_dom_sf"/>
</dbReference>
<name>A0A2T5J3N9_9GAMM</name>
<dbReference type="EMBL" id="QAON01000001">
    <property type="protein sequence ID" value="PTQ91220.1"/>
    <property type="molecule type" value="Genomic_DNA"/>
</dbReference>
<evidence type="ECO:0000256" key="1">
    <source>
        <dbReference type="PIRSR" id="PIRSR014972-1"/>
    </source>
</evidence>
<feature type="binding site" evidence="2">
    <location>
        <position position="68"/>
    </location>
    <ligand>
        <name>CoA</name>
        <dbReference type="ChEBI" id="CHEBI:57287"/>
    </ligand>
</feature>